<dbReference type="InterPro" id="IPR008030">
    <property type="entry name" value="NmrA-like"/>
</dbReference>
<accession>A0A2T3ZXS5</accession>
<gene>
    <name evidence="2" type="ORF">M431DRAFT_486613</name>
</gene>
<name>A0A2T3ZXS5_TRIHA</name>
<evidence type="ECO:0000259" key="1">
    <source>
        <dbReference type="Pfam" id="PF05368"/>
    </source>
</evidence>
<dbReference type="Pfam" id="PF05368">
    <property type="entry name" value="NmrA"/>
    <property type="match status" value="1"/>
</dbReference>
<dbReference type="STRING" id="983964.A0A2T3ZXS5"/>
<keyword evidence="3" id="KW-1185">Reference proteome</keyword>
<dbReference type="RefSeq" id="XP_024769292.1">
    <property type="nucleotide sequence ID" value="XM_024916405.1"/>
</dbReference>
<sequence length="100" mass="10439">MSSGKLIVVVGAAGNQCGSVVSTFLSEPCWRVRTLTYNASSTKALDSASSGVEVICANIDDPSTLTPAFDRAELGKGPELRDTEVTTCPMACNGTTDQHK</sequence>
<dbReference type="InterPro" id="IPR036291">
    <property type="entry name" value="NAD(P)-bd_dom_sf"/>
</dbReference>
<feature type="domain" description="NmrA-like" evidence="1">
    <location>
        <begin position="5"/>
        <end position="73"/>
    </location>
</feature>
<protein>
    <recommendedName>
        <fullName evidence="1">NmrA-like domain-containing protein</fullName>
    </recommendedName>
</protein>
<proteinExistence type="predicted"/>
<reference evidence="2 3" key="1">
    <citation type="submission" date="2016-07" db="EMBL/GenBank/DDBJ databases">
        <title>Multiple horizontal gene transfer events from other fungi enriched the ability of initially mycotrophic Trichoderma (Ascomycota) to feed on dead plant biomass.</title>
        <authorList>
            <consortium name="DOE Joint Genome Institute"/>
            <person name="Aerts A."/>
            <person name="Atanasova L."/>
            <person name="Chenthamara K."/>
            <person name="Zhang J."/>
            <person name="Grujic M."/>
            <person name="Henrissat B."/>
            <person name="Kuo A."/>
            <person name="Salamov A."/>
            <person name="Lipzen A."/>
            <person name="Labutti K."/>
            <person name="Barry K."/>
            <person name="Miao Y."/>
            <person name="Rahimi M.J."/>
            <person name="Shen Q."/>
            <person name="Grigoriev I.V."/>
            <person name="Kubicek C.P."/>
            <person name="Druzhinina I.S."/>
        </authorList>
    </citation>
    <scope>NUCLEOTIDE SEQUENCE [LARGE SCALE GENOMIC DNA]</scope>
    <source>
        <strain evidence="2 3">CBS 226.95</strain>
    </source>
</reference>
<dbReference type="EMBL" id="KZ679691">
    <property type="protein sequence ID" value="PTB49615.1"/>
    <property type="molecule type" value="Genomic_DNA"/>
</dbReference>
<dbReference type="AlphaFoldDB" id="A0A2T3ZXS5"/>
<evidence type="ECO:0000313" key="2">
    <source>
        <dbReference type="EMBL" id="PTB49615.1"/>
    </source>
</evidence>
<dbReference type="Proteomes" id="UP000241690">
    <property type="component" value="Unassembled WGS sequence"/>
</dbReference>
<evidence type="ECO:0000313" key="3">
    <source>
        <dbReference type="Proteomes" id="UP000241690"/>
    </source>
</evidence>
<dbReference type="Gene3D" id="3.40.50.720">
    <property type="entry name" value="NAD(P)-binding Rossmann-like Domain"/>
    <property type="match status" value="1"/>
</dbReference>
<dbReference type="SUPFAM" id="SSF51735">
    <property type="entry name" value="NAD(P)-binding Rossmann-fold domains"/>
    <property type="match status" value="1"/>
</dbReference>
<dbReference type="GeneID" id="36624974"/>
<organism evidence="2 3">
    <name type="scientific">Trichoderma harzianum CBS 226.95</name>
    <dbReference type="NCBI Taxonomy" id="983964"/>
    <lineage>
        <taxon>Eukaryota</taxon>
        <taxon>Fungi</taxon>
        <taxon>Dikarya</taxon>
        <taxon>Ascomycota</taxon>
        <taxon>Pezizomycotina</taxon>
        <taxon>Sordariomycetes</taxon>
        <taxon>Hypocreomycetidae</taxon>
        <taxon>Hypocreales</taxon>
        <taxon>Hypocreaceae</taxon>
        <taxon>Trichoderma</taxon>
    </lineage>
</organism>